<sequence length="86" mass="8958">RMPPPRASMRRAPSPASAPDAIDAIADAYEPPPPAAVAARQARQAQFSGDSRESGGVQIMRASTASRPIPAPTQTNDDPIAGFANY</sequence>
<protein>
    <submittedName>
        <fullName evidence="2">Uncharacterized protein</fullName>
    </submittedName>
</protein>
<keyword evidence="3" id="KW-1185">Reference proteome</keyword>
<organism evidence="2 3">
    <name type="scientific">Paraburkholderia steynii</name>
    <dbReference type="NCBI Taxonomy" id="1245441"/>
    <lineage>
        <taxon>Bacteria</taxon>
        <taxon>Pseudomonadati</taxon>
        <taxon>Pseudomonadota</taxon>
        <taxon>Betaproteobacteria</taxon>
        <taxon>Burkholderiales</taxon>
        <taxon>Burkholderiaceae</taxon>
        <taxon>Paraburkholderia</taxon>
    </lineage>
</organism>
<dbReference type="EMBL" id="MWML01000398">
    <property type="protein sequence ID" value="TCG03479.1"/>
    <property type="molecule type" value="Genomic_DNA"/>
</dbReference>
<reference evidence="2 3" key="1">
    <citation type="submission" date="2017-02" db="EMBL/GenBank/DDBJ databases">
        <title>Paraburkholderia sophoroidis sp. nov. and Paraburkholderia steynii sp. nov. rhizobial symbionts of the fynbos legume Hypocalyptus sophoroides.</title>
        <authorList>
            <person name="Steenkamp E.T."/>
            <person name="Beukes C.W."/>
            <person name="Van Zyl E."/>
            <person name="Avontuur J."/>
            <person name="Chan W.Y."/>
            <person name="Hassen A."/>
            <person name="Palmer M."/>
            <person name="Mthombeni L."/>
            <person name="Phalane F."/>
            <person name="Sereme K."/>
            <person name="Venter S.N."/>
        </authorList>
    </citation>
    <scope>NUCLEOTIDE SEQUENCE [LARGE SCALE GENOMIC DNA]</scope>
    <source>
        <strain evidence="2 3">HC1.1ba</strain>
    </source>
</reference>
<comment type="caution">
    <text evidence="2">The sequence shown here is derived from an EMBL/GenBank/DDBJ whole genome shotgun (WGS) entry which is preliminary data.</text>
</comment>
<dbReference type="Proteomes" id="UP000294200">
    <property type="component" value="Unassembled WGS sequence"/>
</dbReference>
<dbReference type="AlphaFoldDB" id="A0A4R0X9X5"/>
<evidence type="ECO:0000256" key="1">
    <source>
        <dbReference type="SAM" id="MobiDB-lite"/>
    </source>
</evidence>
<feature type="compositionally biased region" description="Polar residues" evidence="1">
    <location>
        <begin position="61"/>
        <end position="77"/>
    </location>
</feature>
<feature type="compositionally biased region" description="Low complexity" evidence="1">
    <location>
        <begin position="10"/>
        <end position="29"/>
    </location>
</feature>
<feature type="region of interest" description="Disordered" evidence="1">
    <location>
        <begin position="1"/>
        <end position="86"/>
    </location>
</feature>
<evidence type="ECO:0000313" key="2">
    <source>
        <dbReference type="EMBL" id="TCG03479.1"/>
    </source>
</evidence>
<gene>
    <name evidence="2" type="ORF">BZM27_48185</name>
</gene>
<name>A0A4R0X9X5_9BURK</name>
<feature type="compositionally biased region" description="Low complexity" evidence="1">
    <location>
        <begin position="36"/>
        <end position="46"/>
    </location>
</feature>
<evidence type="ECO:0000313" key="3">
    <source>
        <dbReference type="Proteomes" id="UP000294200"/>
    </source>
</evidence>
<accession>A0A4R0X9X5</accession>
<feature type="non-terminal residue" evidence="2">
    <location>
        <position position="1"/>
    </location>
</feature>
<proteinExistence type="predicted"/>